<dbReference type="Pfam" id="PF13692">
    <property type="entry name" value="Glyco_trans_1_4"/>
    <property type="match status" value="1"/>
</dbReference>
<dbReference type="EMBL" id="JAAZON010000576">
    <property type="protein sequence ID" value="NMC63994.1"/>
    <property type="molecule type" value="Genomic_DNA"/>
</dbReference>
<gene>
    <name evidence="1" type="ORF">GYA55_12595</name>
</gene>
<dbReference type="AlphaFoldDB" id="A0A7X9FTI4"/>
<sequence>MEKHAISKAMALIVINEAVKGLLDKESIVCHGEYVPGFKESSYKGGDEKDTEIGILYSGGIDEERGIFLLMKSLGLLPTQYRDSITLHIAGYFHGHGSKDTRNAFEMSVKQLEASGLRVMFYGTLRKEELESLVERCQICVSPQLIENNFSVYSFPSKILFYLTRGKLVVSSAIPAVLSSPFANFLVMYSQDKPERLVEAIVKAIDSMGSYYVASLKELHTTLKKEHQRFKEEVLQLFKLSR</sequence>
<comment type="caution">
    <text evidence="1">The sequence shown here is derived from an EMBL/GenBank/DDBJ whole genome shotgun (WGS) entry which is preliminary data.</text>
</comment>
<dbReference type="Proteomes" id="UP000524246">
    <property type="component" value="Unassembled WGS sequence"/>
</dbReference>
<reference evidence="1 2" key="1">
    <citation type="journal article" date="2020" name="Biotechnol. Biofuels">
        <title>New insights from the biogas microbiome by comprehensive genome-resolved metagenomics of nearly 1600 species originating from multiple anaerobic digesters.</title>
        <authorList>
            <person name="Campanaro S."/>
            <person name="Treu L."/>
            <person name="Rodriguez-R L.M."/>
            <person name="Kovalovszki A."/>
            <person name="Ziels R.M."/>
            <person name="Maus I."/>
            <person name="Zhu X."/>
            <person name="Kougias P.G."/>
            <person name="Basile A."/>
            <person name="Luo G."/>
            <person name="Schluter A."/>
            <person name="Konstantinidis K.T."/>
            <person name="Angelidaki I."/>
        </authorList>
    </citation>
    <scope>NUCLEOTIDE SEQUENCE [LARGE SCALE GENOMIC DNA]</scope>
    <source>
        <strain evidence="1">AS27yjCOA_65</strain>
    </source>
</reference>
<keyword evidence="1" id="KW-0808">Transferase</keyword>
<name>A0A7X9FTI4_9DELT</name>
<dbReference type="Gene3D" id="3.40.50.2000">
    <property type="entry name" value="Glycogen Phosphorylase B"/>
    <property type="match status" value="1"/>
</dbReference>
<evidence type="ECO:0000313" key="2">
    <source>
        <dbReference type="Proteomes" id="UP000524246"/>
    </source>
</evidence>
<evidence type="ECO:0000313" key="1">
    <source>
        <dbReference type="EMBL" id="NMC63994.1"/>
    </source>
</evidence>
<dbReference type="SUPFAM" id="SSF53756">
    <property type="entry name" value="UDP-Glycosyltransferase/glycogen phosphorylase"/>
    <property type="match status" value="1"/>
</dbReference>
<accession>A0A7X9FTI4</accession>
<proteinExistence type="predicted"/>
<organism evidence="1 2">
    <name type="scientific">SAR324 cluster bacterium</name>
    <dbReference type="NCBI Taxonomy" id="2024889"/>
    <lineage>
        <taxon>Bacteria</taxon>
        <taxon>Deltaproteobacteria</taxon>
        <taxon>SAR324 cluster</taxon>
    </lineage>
</organism>
<dbReference type="GO" id="GO:0016740">
    <property type="term" value="F:transferase activity"/>
    <property type="evidence" value="ECO:0007669"/>
    <property type="project" value="UniProtKB-KW"/>
</dbReference>
<protein>
    <submittedName>
        <fullName evidence="1">Glycosyltransferase family 4 protein</fullName>
    </submittedName>
</protein>